<dbReference type="AlphaFoldDB" id="A0A941IKE1"/>
<dbReference type="Pfam" id="PF13032">
    <property type="entry name" value="RNaseH_pPIWI_RE"/>
    <property type="match status" value="1"/>
</dbReference>
<gene>
    <name evidence="4" type="ORF">KDK95_09970</name>
</gene>
<protein>
    <submittedName>
        <fullName evidence="4">DUF3893 domain-containing protein</fullName>
    </submittedName>
</protein>
<reference evidence="4" key="1">
    <citation type="submission" date="2021-04" db="EMBL/GenBank/DDBJ databases">
        <title>Genome based classification of Actinospica acidithermotolerans sp. nov., an actinobacterium isolated from an Indonesian hot spring.</title>
        <authorList>
            <person name="Kusuma A.B."/>
            <person name="Putra K.E."/>
            <person name="Nafisah S."/>
            <person name="Loh J."/>
            <person name="Nouioui I."/>
            <person name="Goodfellow M."/>
        </authorList>
    </citation>
    <scope>NUCLEOTIDE SEQUENCE</scope>
    <source>
        <strain evidence="4">MGRD01-02</strain>
    </source>
</reference>
<keyword evidence="5" id="KW-1185">Reference proteome</keyword>
<dbReference type="Proteomes" id="UP000676325">
    <property type="component" value="Unassembled WGS sequence"/>
</dbReference>
<feature type="compositionally biased region" description="Basic and acidic residues" evidence="1">
    <location>
        <begin position="716"/>
        <end position="727"/>
    </location>
</feature>
<evidence type="ECO:0000313" key="5">
    <source>
        <dbReference type="Proteomes" id="UP000676325"/>
    </source>
</evidence>
<evidence type="ECO:0000259" key="3">
    <source>
        <dbReference type="Pfam" id="PF13111"/>
    </source>
</evidence>
<feature type="domain" description="pPIWI-RE module N-terminal" evidence="3">
    <location>
        <begin position="7"/>
        <end position="341"/>
    </location>
</feature>
<comment type="caution">
    <text evidence="4">The sequence shown here is derived from an EMBL/GenBank/DDBJ whole genome shotgun (WGS) entry which is preliminary data.</text>
</comment>
<accession>A0A941IKE1</accession>
<evidence type="ECO:0000259" key="2">
    <source>
        <dbReference type="Pfam" id="PF13032"/>
    </source>
</evidence>
<sequence>MLATLGFLIPPTELGSVTLYPLTEQFGAAWRQLPGYSDSGARPRTPAYAALATALSAVTGQPVVLMPDTAGLVDDELAEPAVLVTTDPISADTLATAARAWERLIRAGDDADTIGPLLAAATPRRAPLADYVRNAEHGRPQANGWFYRVATWSFAKRLAAEPFRLAGYPKPITWRMDTAGSLWSWNDVVTRTRYRGREIGRAMHKLDLRMITLPGESCYALNILPTFTRLAAHWAGTRTAVMARGGDDGTVLRLPVGHRKNGEGWEPYVRNYAAQVVEACGLEALELGTNDDLRQLNGSTRVLVPGPTEFPLGKGTGTRFDLAVARHAKEALAGLTPVEYEDTGFRLPEQTTGKIAPQDVDLAIEATGHPRARILALYTHTHTRQRMIETLGDYAAGEQAPHITDGTDVALTERLCVRFHHVPALSHTGQVDWDEQLRILLPSPTDPALSTSWLETPWKPLTARQARAQSRSATQPVDHKRTLQRHLARQQIVTQFLRTLDPPNLDETPPGEPESETATTVPKQRAARDYKAENALRDLLFRSGILDTRLARYSSFDEPTLLIGLHLRQQRESSRRPGGADLTQMVEVLTAVYTSGAPDKPWRIEAYDHDSGRWIAQAEGQTAFHTQPIGQPGHARHRDGAEKVREHIEAALRVLPGDLPTAIFVDAEAGRTIWPGLQHANLGQGLLPGYSLRERGRQVAVVSVNTSYGEVPQPVDRPDGRHSDPNKPLEPQDSLYRRTSSTGITTWVLGQASRTYTGFGSVGRAGGKYTRFTVPEDDSAFLGNDWHSFTAVHYTIVDRGPWNEREPALAEAIAELCHQPIAGDYRTKHPVPLHAAKLIDQGHPEYRGRSLPDGAGATDQDD</sequence>
<dbReference type="InterPro" id="IPR025085">
    <property type="entry name" value="pPIWI_RE_X"/>
</dbReference>
<feature type="region of interest" description="Disordered" evidence="1">
    <location>
        <begin position="842"/>
        <end position="862"/>
    </location>
</feature>
<dbReference type="RefSeq" id="WP_212517780.1">
    <property type="nucleotide sequence ID" value="NZ_JAGSOH010000020.1"/>
</dbReference>
<dbReference type="EMBL" id="JAGSOH010000020">
    <property type="protein sequence ID" value="MBR7826631.1"/>
    <property type="molecule type" value="Genomic_DNA"/>
</dbReference>
<evidence type="ECO:0000313" key="4">
    <source>
        <dbReference type="EMBL" id="MBR7826631.1"/>
    </source>
</evidence>
<proteinExistence type="predicted"/>
<dbReference type="InterPro" id="IPR024996">
    <property type="entry name" value="RNaseH_pPIWI_RE"/>
</dbReference>
<evidence type="ECO:0000256" key="1">
    <source>
        <dbReference type="SAM" id="MobiDB-lite"/>
    </source>
</evidence>
<feature type="region of interest" description="Disordered" evidence="1">
    <location>
        <begin position="707"/>
        <end position="736"/>
    </location>
</feature>
<dbReference type="Pfam" id="PF13111">
    <property type="entry name" value="pPIWI_RE_X"/>
    <property type="match status" value="1"/>
</dbReference>
<organism evidence="4 5">
    <name type="scientific">Actinospica acidithermotolerans</name>
    <dbReference type="NCBI Taxonomy" id="2828514"/>
    <lineage>
        <taxon>Bacteria</taxon>
        <taxon>Bacillati</taxon>
        <taxon>Actinomycetota</taxon>
        <taxon>Actinomycetes</taxon>
        <taxon>Catenulisporales</taxon>
        <taxon>Actinospicaceae</taxon>
        <taxon>Actinospica</taxon>
    </lineage>
</organism>
<feature type="domain" description="pPIWI-RE RNaseH" evidence="2">
    <location>
        <begin position="562"/>
        <end position="844"/>
    </location>
</feature>
<name>A0A941IKE1_9ACTN</name>
<feature type="region of interest" description="Disordered" evidence="1">
    <location>
        <begin position="500"/>
        <end position="525"/>
    </location>
</feature>